<protein>
    <submittedName>
        <fullName evidence="2">DUF3275 family protein</fullName>
    </submittedName>
</protein>
<dbReference type="InterPro" id="IPR021693">
    <property type="entry name" value="DUF3275"/>
</dbReference>
<dbReference type="Proteomes" id="UP000278006">
    <property type="component" value="Unassembled WGS sequence"/>
</dbReference>
<reference evidence="2 3" key="1">
    <citation type="submission" date="2018-10" db="EMBL/GenBank/DDBJ databases">
        <title>Draft genome of Cortibacter populi DSM10536.</title>
        <authorList>
            <person name="Bernier A.-M."/>
            <person name="Bernard K."/>
        </authorList>
    </citation>
    <scope>NUCLEOTIDE SEQUENCE [LARGE SCALE GENOMIC DNA]</scope>
    <source>
        <strain evidence="2 3">DSM 105136</strain>
    </source>
</reference>
<proteinExistence type="predicted"/>
<name>A0A3M6QZ84_9BURK</name>
<keyword evidence="3" id="KW-1185">Reference proteome</keyword>
<evidence type="ECO:0000256" key="1">
    <source>
        <dbReference type="SAM" id="MobiDB-lite"/>
    </source>
</evidence>
<dbReference type="EMBL" id="RDQO01000001">
    <property type="protein sequence ID" value="RMX08223.1"/>
    <property type="molecule type" value="Genomic_DNA"/>
</dbReference>
<dbReference type="OrthoDB" id="8445945at2"/>
<organism evidence="2 3">
    <name type="scientific">Corticibacter populi</name>
    <dbReference type="NCBI Taxonomy" id="1550736"/>
    <lineage>
        <taxon>Bacteria</taxon>
        <taxon>Pseudomonadati</taxon>
        <taxon>Pseudomonadota</taxon>
        <taxon>Betaproteobacteria</taxon>
        <taxon>Burkholderiales</taxon>
        <taxon>Comamonadaceae</taxon>
        <taxon>Corticibacter</taxon>
    </lineage>
</organism>
<sequence length="205" mass="22903">MIKLENVTLRVKQIRGSNGYFCVADLLAEEGLFKVKDPLLDQFSDGEYTGTVWISEIYLAQYVSYGKGVTEIRARLHDLRIDGVDALQEQEEPIEPDPADEAQTLPLPTTPTEAPVPSEAEVAPRGLDALRKKLAGIGRKQPPAATPDPDTLESLFGEHWPAVLARDPVKLDSTVDRLRFRAQIAKLKELDYELDPRSQTWMPSH</sequence>
<accession>A0A3M6QZ84</accession>
<evidence type="ECO:0000313" key="3">
    <source>
        <dbReference type="Proteomes" id="UP000278006"/>
    </source>
</evidence>
<evidence type="ECO:0000313" key="2">
    <source>
        <dbReference type="EMBL" id="RMX08223.1"/>
    </source>
</evidence>
<dbReference type="Pfam" id="PF11679">
    <property type="entry name" value="DUF3275"/>
    <property type="match status" value="1"/>
</dbReference>
<gene>
    <name evidence="2" type="ORF">D8I35_03680</name>
</gene>
<comment type="caution">
    <text evidence="2">The sequence shown here is derived from an EMBL/GenBank/DDBJ whole genome shotgun (WGS) entry which is preliminary data.</text>
</comment>
<feature type="compositionally biased region" description="Low complexity" evidence="1">
    <location>
        <begin position="101"/>
        <end position="112"/>
    </location>
</feature>
<dbReference type="RefSeq" id="WP_122226347.1">
    <property type="nucleotide sequence ID" value="NZ_RDQO01000001.1"/>
</dbReference>
<feature type="compositionally biased region" description="Acidic residues" evidence="1">
    <location>
        <begin position="90"/>
        <end position="100"/>
    </location>
</feature>
<dbReference type="AlphaFoldDB" id="A0A3M6QZ84"/>
<feature type="region of interest" description="Disordered" evidence="1">
    <location>
        <begin position="90"/>
        <end position="121"/>
    </location>
</feature>